<protein>
    <submittedName>
        <fullName evidence="10">Sodium:dicarboxylate symporter</fullName>
    </submittedName>
</protein>
<evidence type="ECO:0000313" key="10">
    <source>
        <dbReference type="EMBL" id="ONH48675.1"/>
    </source>
</evidence>
<dbReference type="InterPro" id="IPR018107">
    <property type="entry name" value="Na-dicarboxylate_symporter_CS"/>
</dbReference>
<dbReference type="InterPro" id="IPR001991">
    <property type="entry name" value="Na-dicarboxylate_symporter"/>
</dbReference>
<reference evidence="10 11" key="1">
    <citation type="submission" date="2016-10" db="EMBL/GenBank/DDBJ databases">
        <title>Pseudomonas lactis sp. nov. and Pseudomonas paralactis sp. nov., isolated from bovine raw milk.</title>
        <authorList>
            <person name="Von Neubeck M."/>
            <person name="Huptas C."/>
            <person name="Glueck C."/>
            <person name="Krewinkel M."/>
            <person name="Stoeckel M."/>
            <person name="Stressler T."/>
            <person name="Fischer L."/>
            <person name="Hinrichs J."/>
            <person name="Scherer S."/>
            <person name="Wenning M."/>
        </authorList>
    </citation>
    <scope>NUCLEOTIDE SEQUENCE [LARGE SCALE GENOMIC DNA]</scope>
    <source>
        <strain evidence="10 11">DSM 18862</strain>
    </source>
</reference>
<evidence type="ECO:0000256" key="4">
    <source>
        <dbReference type="ARBA" id="ARBA00022519"/>
    </source>
</evidence>
<keyword evidence="6" id="KW-0769">Symport</keyword>
<evidence type="ECO:0000256" key="3">
    <source>
        <dbReference type="ARBA" id="ARBA00022475"/>
    </source>
</evidence>
<dbReference type="PANTHER" id="PTHR42865">
    <property type="entry name" value="PROTON/GLUTAMATE-ASPARTATE SYMPORTER"/>
    <property type="match status" value="1"/>
</dbReference>
<evidence type="ECO:0000256" key="1">
    <source>
        <dbReference type="ARBA" id="ARBA00004651"/>
    </source>
</evidence>
<dbReference type="RefSeq" id="WP_071492810.1">
    <property type="nucleotide sequence ID" value="NZ_LT629702.1"/>
</dbReference>
<feature type="transmembrane region" description="Helical" evidence="9">
    <location>
        <begin position="352"/>
        <end position="381"/>
    </location>
</feature>
<dbReference type="PROSITE" id="PS00713">
    <property type="entry name" value="NA_DICARBOXYL_SYMP_1"/>
    <property type="match status" value="1"/>
</dbReference>
<keyword evidence="8 9" id="KW-0472">Membrane</keyword>
<dbReference type="PRINTS" id="PR00173">
    <property type="entry name" value="EDTRNSPORT"/>
</dbReference>
<evidence type="ECO:0000256" key="6">
    <source>
        <dbReference type="ARBA" id="ARBA00022847"/>
    </source>
</evidence>
<evidence type="ECO:0000313" key="11">
    <source>
        <dbReference type="Proteomes" id="UP000188559"/>
    </source>
</evidence>
<keyword evidence="11" id="KW-1185">Reference proteome</keyword>
<evidence type="ECO:0000256" key="7">
    <source>
        <dbReference type="ARBA" id="ARBA00022989"/>
    </source>
</evidence>
<keyword evidence="5 9" id="KW-0812">Transmembrane</keyword>
<dbReference type="GO" id="GO:0005886">
    <property type="term" value="C:plasma membrane"/>
    <property type="evidence" value="ECO:0007669"/>
    <property type="project" value="UniProtKB-SubCell"/>
</dbReference>
<evidence type="ECO:0000256" key="5">
    <source>
        <dbReference type="ARBA" id="ARBA00022692"/>
    </source>
</evidence>
<feature type="transmembrane region" description="Helical" evidence="9">
    <location>
        <begin position="7"/>
        <end position="27"/>
    </location>
</feature>
<keyword evidence="3" id="KW-1003">Cell membrane</keyword>
<proteinExistence type="predicted"/>
<dbReference type="Gene3D" id="1.10.3860.10">
    <property type="entry name" value="Sodium:dicarboxylate symporter"/>
    <property type="match status" value="1"/>
</dbReference>
<keyword evidence="7 9" id="KW-1133">Transmembrane helix</keyword>
<keyword evidence="4" id="KW-0997">Cell inner membrane</keyword>
<dbReference type="Proteomes" id="UP000188559">
    <property type="component" value="Unassembled WGS sequence"/>
</dbReference>
<feature type="transmembrane region" description="Helical" evidence="9">
    <location>
        <begin position="84"/>
        <end position="106"/>
    </location>
</feature>
<evidence type="ECO:0000256" key="8">
    <source>
        <dbReference type="ARBA" id="ARBA00023136"/>
    </source>
</evidence>
<gene>
    <name evidence="10" type="ORF">BLL37_04725</name>
</gene>
<dbReference type="Pfam" id="PF00375">
    <property type="entry name" value="SDF"/>
    <property type="match status" value="1"/>
</dbReference>
<dbReference type="FunFam" id="1.10.3860.10:FF:000001">
    <property type="entry name" value="C4-dicarboxylate transport protein"/>
    <property type="match status" value="1"/>
</dbReference>
<evidence type="ECO:0000256" key="2">
    <source>
        <dbReference type="ARBA" id="ARBA00022448"/>
    </source>
</evidence>
<comment type="caution">
    <text evidence="10">The sequence shown here is derived from an EMBL/GenBank/DDBJ whole genome shotgun (WGS) entry which is preliminary data.</text>
</comment>
<dbReference type="OrthoDB" id="9766690at2"/>
<feature type="transmembrane region" description="Helical" evidence="9">
    <location>
        <begin position="155"/>
        <end position="174"/>
    </location>
</feature>
<dbReference type="PROSITE" id="PS00714">
    <property type="entry name" value="NA_DICARBOXYL_SYMP_2"/>
    <property type="match status" value="1"/>
</dbReference>
<evidence type="ECO:0000256" key="9">
    <source>
        <dbReference type="SAM" id="Phobius"/>
    </source>
</evidence>
<dbReference type="GeneID" id="57374937"/>
<name>A0A1V2JU86_PSEAZ</name>
<dbReference type="SUPFAM" id="SSF118215">
    <property type="entry name" value="Proton glutamate symport protein"/>
    <property type="match status" value="1"/>
</dbReference>
<dbReference type="AlphaFoldDB" id="A0A1V2JU86"/>
<organism evidence="10 11">
    <name type="scientific">Pseudomonas azotoformans</name>
    <dbReference type="NCBI Taxonomy" id="47878"/>
    <lineage>
        <taxon>Bacteria</taxon>
        <taxon>Pseudomonadati</taxon>
        <taxon>Pseudomonadota</taxon>
        <taxon>Gammaproteobacteria</taxon>
        <taxon>Pseudomonadales</taxon>
        <taxon>Pseudomonadaceae</taxon>
        <taxon>Pseudomonas</taxon>
    </lineage>
</organism>
<dbReference type="PANTHER" id="PTHR42865:SF7">
    <property type="entry name" value="PROTON_GLUTAMATE-ASPARTATE SYMPORTER"/>
    <property type="match status" value="1"/>
</dbReference>
<sequence length="421" mass="44270">MHTPRIALVWQIMIGLLAGIAIGALLHRFPESRPWLVDNLLQPAGDIFIKLMKMIVVPIVFACMVVGIAGHGDGKSLGRIGVRSLGYFFCITTLAIIVGLVLGNLLKPGAGTELSSLHAANITLPTSNGGGHSLGQIVVGIIPDNVISAMAQGSLLSVLFFAVMFGLGVARLPAERKDPVIALLRGVSDAMFKVTSMIMAYSPIGVFGMIAVTVANFGFGSLLPLAKLIMVSYVSIAFFVLVVLNLVARLCGINLFALMRHIKDELILAFSTASSASVMPQLMKKLETYGVPPSLVSFVVPVGYSFNLDGASLFLGIGTLFVAQLYGIDLSLGDQALLVVTMVLTSKGAAGVPGFMFVILSATLASAGLPLEGIAFIAGVYRLMEMPTTALNVLGNALAPLVIANWEGREVPGAHQRAPTR</sequence>
<dbReference type="GO" id="GO:0015293">
    <property type="term" value="F:symporter activity"/>
    <property type="evidence" value="ECO:0007669"/>
    <property type="project" value="UniProtKB-KW"/>
</dbReference>
<feature type="transmembrane region" description="Helical" evidence="9">
    <location>
        <begin position="313"/>
        <end position="332"/>
    </location>
</feature>
<keyword evidence="2" id="KW-0813">Transport</keyword>
<feature type="transmembrane region" description="Helical" evidence="9">
    <location>
        <begin position="194"/>
        <end position="219"/>
    </location>
</feature>
<feature type="transmembrane region" description="Helical" evidence="9">
    <location>
        <begin position="47"/>
        <end position="72"/>
    </location>
</feature>
<comment type="subcellular location">
    <subcellularLocation>
        <location evidence="1">Cell membrane</location>
        <topology evidence="1">Multi-pass membrane protein</topology>
    </subcellularLocation>
</comment>
<dbReference type="InterPro" id="IPR036458">
    <property type="entry name" value="Na:dicarbo_symporter_sf"/>
</dbReference>
<feature type="transmembrane region" description="Helical" evidence="9">
    <location>
        <begin position="225"/>
        <end position="246"/>
    </location>
</feature>
<accession>A0A1V2JU86</accession>
<dbReference type="GO" id="GO:0006835">
    <property type="term" value="P:dicarboxylic acid transport"/>
    <property type="evidence" value="ECO:0007669"/>
    <property type="project" value="TreeGrafter"/>
</dbReference>
<dbReference type="EMBL" id="MNPV01000001">
    <property type="protein sequence ID" value="ONH48675.1"/>
    <property type="molecule type" value="Genomic_DNA"/>
</dbReference>